<comment type="caution">
    <text evidence="1">The sequence shown here is derived from an EMBL/GenBank/DDBJ whole genome shotgun (WGS) entry which is preliminary data.</text>
</comment>
<dbReference type="EMBL" id="CM056795">
    <property type="protein sequence ID" value="KAJ8721053.1"/>
    <property type="molecule type" value="Genomic_DNA"/>
</dbReference>
<reference evidence="1" key="1">
    <citation type="submission" date="2023-03" db="EMBL/GenBank/DDBJ databases">
        <title>Chromosome-level genomes of two armyworms, Mythimna separata and Mythimna loreyi, provide insights into the biosynthesis and reception of sex pheromones.</title>
        <authorList>
            <person name="Zhao H."/>
        </authorList>
    </citation>
    <scope>NUCLEOTIDE SEQUENCE</scope>
    <source>
        <strain evidence="1">BeijingLab</strain>
    </source>
</reference>
<accession>A0ACC2QT08</accession>
<protein>
    <submittedName>
        <fullName evidence="1">Uncharacterized protein</fullName>
    </submittedName>
</protein>
<evidence type="ECO:0000313" key="2">
    <source>
        <dbReference type="Proteomes" id="UP001231649"/>
    </source>
</evidence>
<proteinExistence type="predicted"/>
<evidence type="ECO:0000313" key="1">
    <source>
        <dbReference type="EMBL" id="KAJ8721053.1"/>
    </source>
</evidence>
<dbReference type="Proteomes" id="UP001231649">
    <property type="component" value="Chromosome 19"/>
</dbReference>
<keyword evidence="2" id="KW-1185">Reference proteome</keyword>
<sequence>MMIFVFLFALCASIATVASRSGGYIVVLGDVQKDVEFFTRTFPWIIDNIGGDVVVEFFMLGSGRYSVPQSCALTLLYANAFLQAQYLRCEANGYPGEYCLCEAGVDPENFKRCVGHGGYIAGQASERYSSYNINESPLIDIGDGTVLYGLDDISLLKKICTHFGDNPPRGCIHPSDQADSFLEKKALAQFDRACRKEFPFDENKPEVVTTTEKPWFTTETERTAF</sequence>
<organism evidence="1 2">
    <name type="scientific">Mythimna loreyi</name>
    <dbReference type="NCBI Taxonomy" id="667449"/>
    <lineage>
        <taxon>Eukaryota</taxon>
        <taxon>Metazoa</taxon>
        <taxon>Ecdysozoa</taxon>
        <taxon>Arthropoda</taxon>
        <taxon>Hexapoda</taxon>
        <taxon>Insecta</taxon>
        <taxon>Pterygota</taxon>
        <taxon>Neoptera</taxon>
        <taxon>Endopterygota</taxon>
        <taxon>Lepidoptera</taxon>
        <taxon>Glossata</taxon>
        <taxon>Ditrysia</taxon>
        <taxon>Noctuoidea</taxon>
        <taxon>Noctuidae</taxon>
        <taxon>Noctuinae</taxon>
        <taxon>Hadenini</taxon>
        <taxon>Mythimna</taxon>
    </lineage>
</organism>
<name>A0ACC2QT08_9NEOP</name>
<gene>
    <name evidence="1" type="ORF">PYW08_006518</name>
</gene>